<evidence type="ECO:0000256" key="6">
    <source>
        <dbReference type="RuleBase" id="RU366058"/>
    </source>
</evidence>
<keyword evidence="3 6" id="KW-0812">Transmembrane</keyword>
<reference evidence="8 9" key="1">
    <citation type="journal article" date="2014" name="Genome Announc.">
        <title>Complete Genome Sequence of Amino Acid-Utilizing Eubacterium acidaminophilum al-2 (DSM 3953).</title>
        <authorList>
            <person name="Poehlein A."/>
            <person name="Andreesen J.R."/>
            <person name="Daniel R."/>
        </authorList>
    </citation>
    <scope>NUCLEOTIDE SEQUENCE [LARGE SCALE GENOMIC DNA]</scope>
    <source>
        <strain evidence="8 9">DSM 3953</strain>
        <plasmid evidence="9">Plasmid EAL2_808p</plasmid>
    </source>
</reference>
<evidence type="ECO:0000259" key="7">
    <source>
        <dbReference type="Pfam" id="PF09335"/>
    </source>
</evidence>
<dbReference type="HOGENOM" id="CLU_038944_8_0_9"/>
<dbReference type="EMBL" id="CP007453">
    <property type="protein sequence ID" value="AHM58048.1"/>
    <property type="molecule type" value="Genomic_DNA"/>
</dbReference>
<dbReference type="InterPro" id="IPR032816">
    <property type="entry name" value="VTT_dom"/>
</dbReference>
<evidence type="ECO:0000313" key="8">
    <source>
        <dbReference type="EMBL" id="AHM58048.1"/>
    </source>
</evidence>
<feature type="transmembrane region" description="Helical" evidence="6">
    <location>
        <begin position="197"/>
        <end position="218"/>
    </location>
</feature>
<dbReference type="InterPro" id="IPR015414">
    <property type="entry name" value="TMEM64"/>
</dbReference>
<feature type="transmembrane region" description="Helical" evidence="6">
    <location>
        <begin position="50"/>
        <end position="68"/>
    </location>
</feature>
<keyword evidence="4 6" id="KW-1133">Transmembrane helix</keyword>
<dbReference type="PANTHER" id="PTHR12677:SF59">
    <property type="entry name" value="GOLGI APPARATUS MEMBRANE PROTEIN TVP38-RELATED"/>
    <property type="match status" value="1"/>
</dbReference>
<sequence length="232" mass="25672">MNKKQKNILIKGSIPVILIALYFAVPQVRETINQWTMVFKKLSVDDVRDYIRSFGVLAPVTSFFLMVFQSVAAPLPAFLITFANAAIFGWVWGALLSWSSAMAGAVLCFYIAKIYGRGTVEKLTSKFALESVDLFFEKYGSQAILIARLLPFMSFDIVSYAAGLTSMSFWSFFWATGLGQLPATIIYSYIGGMLTGGARMVVAGLLTLFALTAVIFLVKKMWSEKEKKGKIA</sequence>
<keyword evidence="9" id="KW-1185">Reference proteome</keyword>
<dbReference type="eggNOG" id="COG0398">
    <property type="taxonomic scope" value="Bacteria"/>
</dbReference>
<dbReference type="RefSeq" id="WP_025436895.1">
    <property type="nucleotide sequence ID" value="NZ_CP007453.1"/>
</dbReference>
<geneLocation type="plasmid" evidence="8 9">
    <name>EAL2_808p</name>
</geneLocation>
<comment type="subcellular location">
    <subcellularLocation>
        <location evidence="1 6">Cell membrane</location>
        <topology evidence="1 6">Multi-pass membrane protein</topology>
    </subcellularLocation>
</comment>
<name>W8TJV4_PEPAC</name>
<keyword evidence="8" id="KW-0614">Plasmid</keyword>
<feature type="domain" description="VTT" evidence="7">
    <location>
        <begin position="76"/>
        <end position="191"/>
    </location>
</feature>
<proteinExistence type="inferred from homology"/>
<comment type="caution">
    <text evidence="6">Lacks conserved residue(s) required for the propagation of feature annotation.</text>
</comment>
<organism evidence="8 9">
    <name type="scientific">Peptoclostridium acidaminophilum DSM 3953</name>
    <dbReference type="NCBI Taxonomy" id="1286171"/>
    <lineage>
        <taxon>Bacteria</taxon>
        <taxon>Bacillati</taxon>
        <taxon>Bacillota</taxon>
        <taxon>Clostridia</taxon>
        <taxon>Peptostreptococcales</taxon>
        <taxon>Peptoclostridiaceae</taxon>
        <taxon>Peptoclostridium</taxon>
    </lineage>
</organism>
<dbReference type="OrthoDB" id="9812980at2"/>
<feature type="transmembrane region" description="Helical" evidence="6">
    <location>
        <begin position="98"/>
        <end position="116"/>
    </location>
</feature>
<dbReference type="PATRIC" id="fig|1286171.3.peg.2729"/>
<dbReference type="AlphaFoldDB" id="W8TJV4"/>
<accession>W8TJV4</accession>
<evidence type="ECO:0000256" key="5">
    <source>
        <dbReference type="ARBA" id="ARBA00023136"/>
    </source>
</evidence>
<gene>
    <name evidence="8" type="primary">ydjZ</name>
    <name evidence="8" type="ORF">EAL2_808p05450</name>
</gene>
<evidence type="ECO:0000313" key="9">
    <source>
        <dbReference type="Proteomes" id="UP000019591"/>
    </source>
</evidence>
<dbReference type="PANTHER" id="PTHR12677">
    <property type="entry name" value="GOLGI APPARATUS MEMBRANE PROTEIN TVP38-RELATED"/>
    <property type="match status" value="1"/>
</dbReference>
<evidence type="ECO:0000256" key="4">
    <source>
        <dbReference type="ARBA" id="ARBA00022989"/>
    </source>
</evidence>
<keyword evidence="2 6" id="KW-1003">Cell membrane</keyword>
<evidence type="ECO:0000256" key="1">
    <source>
        <dbReference type="ARBA" id="ARBA00004651"/>
    </source>
</evidence>
<dbReference type="Pfam" id="PF09335">
    <property type="entry name" value="VTT_dom"/>
    <property type="match status" value="1"/>
</dbReference>
<dbReference type="KEGG" id="eac:EAL2_808p05450"/>
<protein>
    <recommendedName>
        <fullName evidence="6">TVP38/TMEM64 family membrane protein</fullName>
    </recommendedName>
</protein>
<evidence type="ECO:0000256" key="3">
    <source>
        <dbReference type="ARBA" id="ARBA00022692"/>
    </source>
</evidence>
<dbReference type="GO" id="GO:0005886">
    <property type="term" value="C:plasma membrane"/>
    <property type="evidence" value="ECO:0007669"/>
    <property type="project" value="UniProtKB-SubCell"/>
</dbReference>
<keyword evidence="5 6" id="KW-0472">Membrane</keyword>
<evidence type="ECO:0000256" key="2">
    <source>
        <dbReference type="ARBA" id="ARBA00022475"/>
    </source>
</evidence>
<comment type="similarity">
    <text evidence="6">Belongs to the TVP38/TMEM64 family.</text>
</comment>
<dbReference type="Proteomes" id="UP000019591">
    <property type="component" value="Plasmid EAL2_808p"/>
</dbReference>